<comment type="caution">
    <text evidence="20">The sequence shown here is derived from an EMBL/GenBank/DDBJ whole genome shotgun (WGS) entry which is preliminary data.</text>
</comment>
<evidence type="ECO:0000256" key="3">
    <source>
        <dbReference type="ARBA" id="ARBA00010790"/>
    </source>
</evidence>
<dbReference type="InterPro" id="IPR036188">
    <property type="entry name" value="FAD/NAD-bd_sf"/>
</dbReference>
<feature type="active site" description="Proton acceptor" evidence="15">
    <location>
        <position position="591"/>
    </location>
</feature>
<feature type="non-terminal residue" evidence="20">
    <location>
        <position position="609"/>
    </location>
</feature>
<organism evidence="20 21">
    <name type="scientific">Ephemerocybe angulata</name>
    <dbReference type="NCBI Taxonomy" id="980116"/>
    <lineage>
        <taxon>Eukaryota</taxon>
        <taxon>Fungi</taxon>
        <taxon>Dikarya</taxon>
        <taxon>Basidiomycota</taxon>
        <taxon>Agaricomycotina</taxon>
        <taxon>Agaricomycetes</taxon>
        <taxon>Agaricomycetidae</taxon>
        <taxon>Agaricales</taxon>
        <taxon>Agaricineae</taxon>
        <taxon>Psathyrellaceae</taxon>
        <taxon>Ephemerocybe</taxon>
    </lineage>
</organism>
<keyword evidence="6" id="KW-0964">Secreted</keyword>
<dbReference type="SUPFAM" id="SSF51905">
    <property type="entry name" value="FAD/NAD(P)-binding domain"/>
    <property type="match status" value="1"/>
</dbReference>
<evidence type="ECO:0000256" key="17">
    <source>
        <dbReference type="SAM" id="MobiDB-lite"/>
    </source>
</evidence>
<evidence type="ECO:0000256" key="16">
    <source>
        <dbReference type="PIRSR" id="PIRSR000137-2"/>
    </source>
</evidence>
<feature type="binding site" evidence="16">
    <location>
        <position position="131"/>
    </location>
    <ligand>
        <name>FAD</name>
        <dbReference type="ChEBI" id="CHEBI:57692"/>
    </ligand>
</feature>
<dbReference type="GO" id="GO:0033718">
    <property type="term" value="F:pyranose dehydrogenase (acceptor) activity"/>
    <property type="evidence" value="ECO:0007669"/>
    <property type="project" value="UniProtKB-EC"/>
</dbReference>
<comment type="catalytic activity">
    <reaction evidence="11">
        <text>pyranose + acceptor = pyranos-2,3-diulose + reduced acceptor.</text>
        <dbReference type="EC" id="1.1.99.29"/>
    </reaction>
</comment>
<evidence type="ECO:0000256" key="15">
    <source>
        <dbReference type="PIRSR" id="PIRSR000137-1"/>
    </source>
</evidence>
<keyword evidence="7" id="KW-0285">Flavoprotein</keyword>
<accession>A0A8H6M585</accession>
<evidence type="ECO:0000256" key="8">
    <source>
        <dbReference type="ARBA" id="ARBA00022827"/>
    </source>
</evidence>
<name>A0A8H6M585_9AGAR</name>
<evidence type="ECO:0000256" key="10">
    <source>
        <dbReference type="ARBA" id="ARBA00033986"/>
    </source>
</evidence>
<feature type="domain" description="Glucose-methanol-choline oxidoreductase N-terminal" evidence="19">
    <location>
        <begin position="317"/>
        <end position="331"/>
    </location>
</feature>
<dbReference type="Proteomes" id="UP000521943">
    <property type="component" value="Unassembled WGS sequence"/>
</dbReference>
<evidence type="ECO:0000259" key="19">
    <source>
        <dbReference type="PROSITE" id="PS00624"/>
    </source>
</evidence>
<dbReference type="EMBL" id="JACGCI010000027">
    <property type="protein sequence ID" value="KAF6756168.1"/>
    <property type="molecule type" value="Genomic_DNA"/>
</dbReference>
<keyword evidence="8 16" id="KW-0274">FAD</keyword>
<evidence type="ECO:0000256" key="13">
    <source>
        <dbReference type="ARBA" id="ARBA00034050"/>
    </source>
</evidence>
<dbReference type="InterPro" id="IPR007867">
    <property type="entry name" value="GMC_OxRtase_C"/>
</dbReference>
<comment type="function">
    <text evidence="9">Catalyzes the single-oxidation or sequential double oxidation reaction of carbohydrates primarily at carbon-2 and/or carbon-3 with the concomitant reduction of the flavin. The enzyme exhibits a broad sugar substrate specificity, oxidizing different aldopyranoses to the corresponding C-1, C-2, C-3 or C-1,2, C-2,3 and C-3,4 (di)dehydro sugars with substrate-specific regioselectivity. Accepts only a narrow range of electron acceptors such as substituted benzoquinones and complexed metal ions and reacts extremely slowly with O(2) as acceptor. May play a role in the natural recycling of plant matter by oxidizing all major monosaccharides in lignocellulose and by reducing quinone compounds or reactive radical species generated during lignin depolymerization.</text>
</comment>
<dbReference type="InterPro" id="IPR000172">
    <property type="entry name" value="GMC_OxRdtase_N"/>
</dbReference>
<dbReference type="PROSITE" id="PS00624">
    <property type="entry name" value="GMC_OXRED_2"/>
    <property type="match status" value="1"/>
</dbReference>
<reference evidence="20 21" key="1">
    <citation type="submission" date="2020-07" db="EMBL/GenBank/DDBJ databases">
        <title>Comparative genomics of pyrophilous fungi reveals a link between fire events and developmental genes.</title>
        <authorList>
            <consortium name="DOE Joint Genome Institute"/>
            <person name="Steindorff A.S."/>
            <person name="Carver A."/>
            <person name="Calhoun S."/>
            <person name="Stillman K."/>
            <person name="Liu H."/>
            <person name="Lipzen A."/>
            <person name="Pangilinan J."/>
            <person name="Labutti K."/>
            <person name="Bruns T.D."/>
            <person name="Grigoriev I.V."/>
        </authorList>
    </citation>
    <scope>NUCLEOTIDE SEQUENCE [LARGE SCALE GENOMIC DNA]</scope>
    <source>
        <strain evidence="20 21">CBS 144469</strain>
    </source>
</reference>
<evidence type="ECO:0000313" key="21">
    <source>
        <dbReference type="Proteomes" id="UP000521943"/>
    </source>
</evidence>
<dbReference type="Gene3D" id="3.30.560.10">
    <property type="entry name" value="Glucose Oxidase, domain 3"/>
    <property type="match status" value="1"/>
</dbReference>
<dbReference type="GO" id="GO:0005576">
    <property type="term" value="C:extracellular region"/>
    <property type="evidence" value="ECO:0007669"/>
    <property type="project" value="UniProtKB-SubCell"/>
</dbReference>
<dbReference type="PIRSF" id="PIRSF000137">
    <property type="entry name" value="Alcohol_oxidase"/>
    <property type="match status" value="1"/>
</dbReference>
<evidence type="ECO:0000256" key="11">
    <source>
        <dbReference type="ARBA" id="ARBA00034010"/>
    </source>
</evidence>
<evidence type="ECO:0000256" key="9">
    <source>
        <dbReference type="ARBA" id="ARBA00024699"/>
    </source>
</evidence>
<dbReference type="PANTHER" id="PTHR11552:SF147">
    <property type="entry name" value="CHOLINE DEHYDROGENASE, MITOCHONDRIAL"/>
    <property type="match status" value="1"/>
</dbReference>
<comment type="catalytic activity">
    <reaction evidence="10">
        <text>pyranose + acceptor = pyranos-2-ulose + reduced acceptor.</text>
        <dbReference type="EC" id="1.1.99.29"/>
    </reaction>
</comment>
<dbReference type="Pfam" id="PF05199">
    <property type="entry name" value="GMC_oxred_C"/>
    <property type="match status" value="1"/>
</dbReference>
<feature type="binding site" evidence="16">
    <location>
        <position position="276"/>
    </location>
    <ligand>
        <name>FAD</name>
        <dbReference type="ChEBI" id="CHEBI:57692"/>
    </ligand>
</feature>
<dbReference type="GO" id="GO:0050660">
    <property type="term" value="F:flavin adenine dinucleotide binding"/>
    <property type="evidence" value="ECO:0007669"/>
    <property type="project" value="InterPro"/>
</dbReference>
<dbReference type="OrthoDB" id="269227at2759"/>
<sequence length="609" mass="65675">MLPRFSTLILLVAVVFAPLKATSNVLPRQEDTSDSADAADSARPPPSSTNEYDYVIVGGGAAGSVLASRLTEDRKITVLLIEGGPDNTGKLEGVVPYIYQRTFMSDWDYNYTLTAQPGFNNRITPYFRGHVLGGSTSINGMTYTRGPAADWNKIADYLGDQSWNWNNMQPYFKKNEQFIPGVSPSNRYLASAHGTSGPIGVSESQINAWLYQPTLDAAQQSGVWAYNRDGNTGNPIGISWQQFAIKNGERSSAATGYLNQQVRARSNLKILVNSRVSRVLKASSPGPQPKFSQVEYKTGNGPVVLATAKKDIILSAGTIDTPTLLQRSGIGATADLTGAGITPVVNIPAVGKNFVDHVGIPAPWSVNSTLTDDEIDRNTTLFNELLAEWNQSRTGRLTTTNLGHIQWSRLPSNATIFQQYPDPQGGHADAPHWEALLANKWTSLTPRPATGNWVGMTHFVMSPMSRGDVKINPADPNGPPLINSGSLSHPFDIFVLRYAIRQTARFFTAPAWQAFNAQPAFDASILTSDAALDNFIRSNSFGGAHGVATAKIGKANSPAGTDVVGPNFRIKGIRGVRIVDASVIPFSPSGHSMVPVYVFAEKAADIIKA</sequence>
<comment type="catalytic activity">
    <reaction evidence="13">
        <text>a pyranoside + acceptor = a pyranosid-3-ulose + reduced acceptor.</text>
        <dbReference type="EC" id="1.1.99.29"/>
    </reaction>
</comment>
<evidence type="ECO:0000256" key="4">
    <source>
        <dbReference type="ARBA" id="ARBA00011245"/>
    </source>
</evidence>
<keyword evidence="21" id="KW-1185">Reference proteome</keyword>
<protein>
    <recommendedName>
        <fullName evidence="5">pyranose dehydrogenase (acceptor)</fullName>
        <ecNumber evidence="5">1.1.99.29</ecNumber>
    </recommendedName>
</protein>
<dbReference type="Pfam" id="PF00732">
    <property type="entry name" value="GMC_oxred_N"/>
    <property type="match status" value="1"/>
</dbReference>
<dbReference type="EC" id="1.1.99.29" evidence="5"/>
<feature type="active site" description="Proton donor" evidence="15">
    <location>
        <position position="545"/>
    </location>
</feature>
<comment type="cofactor">
    <cofactor evidence="1 16">
        <name>FAD</name>
        <dbReference type="ChEBI" id="CHEBI:57692"/>
    </cofactor>
</comment>
<dbReference type="AlphaFoldDB" id="A0A8H6M585"/>
<evidence type="ECO:0000256" key="1">
    <source>
        <dbReference type="ARBA" id="ARBA00001974"/>
    </source>
</evidence>
<comment type="similarity">
    <text evidence="3">Belongs to the GMC oxidoreductase family.</text>
</comment>
<dbReference type="SUPFAM" id="SSF54373">
    <property type="entry name" value="FAD-linked reductases, C-terminal domain"/>
    <property type="match status" value="1"/>
</dbReference>
<comment type="catalytic activity">
    <reaction evidence="12">
        <text>pyranose + acceptor = pyranos-3-ulose + reduced acceptor.</text>
        <dbReference type="EC" id="1.1.99.29"/>
    </reaction>
</comment>
<evidence type="ECO:0000256" key="5">
    <source>
        <dbReference type="ARBA" id="ARBA00013177"/>
    </source>
</evidence>
<evidence type="ECO:0000256" key="7">
    <source>
        <dbReference type="ARBA" id="ARBA00022630"/>
    </source>
</evidence>
<comment type="subcellular location">
    <subcellularLocation>
        <location evidence="2">Secreted</location>
    </subcellularLocation>
</comment>
<evidence type="ECO:0000256" key="6">
    <source>
        <dbReference type="ARBA" id="ARBA00022525"/>
    </source>
</evidence>
<keyword evidence="18" id="KW-0732">Signal</keyword>
<feature type="signal peptide" evidence="18">
    <location>
        <begin position="1"/>
        <end position="21"/>
    </location>
</feature>
<feature type="chain" id="PRO_5034534400" description="pyranose dehydrogenase (acceptor)" evidence="18">
    <location>
        <begin position="22"/>
        <end position="609"/>
    </location>
</feature>
<comment type="catalytic activity">
    <reaction evidence="14">
        <text>a pyranoside + acceptor = a pyranosid-3,4-diulose + reduced acceptor.</text>
        <dbReference type="EC" id="1.1.99.29"/>
    </reaction>
</comment>
<evidence type="ECO:0000256" key="18">
    <source>
        <dbReference type="SAM" id="SignalP"/>
    </source>
</evidence>
<dbReference type="InterPro" id="IPR012132">
    <property type="entry name" value="GMC_OxRdtase"/>
</dbReference>
<dbReference type="Gene3D" id="3.50.50.60">
    <property type="entry name" value="FAD/NAD(P)-binding domain"/>
    <property type="match status" value="1"/>
</dbReference>
<feature type="non-terminal residue" evidence="20">
    <location>
        <position position="1"/>
    </location>
</feature>
<feature type="region of interest" description="Disordered" evidence="17">
    <location>
        <begin position="27"/>
        <end position="51"/>
    </location>
</feature>
<dbReference type="PANTHER" id="PTHR11552">
    <property type="entry name" value="GLUCOSE-METHANOL-CHOLINE GMC OXIDOREDUCTASE"/>
    <property type="match status" value="1"/>
</dbReference>
<evidence type="ECO:0000256" key="2">
    <source>
        <dbReference type="ARBA" id="ARBA00004613"/>
    </source>
</evidence>
<proteinExistence type="inferred from homology"/>
<evidence type="ECO:0000313" key="20">
    <source>
        <dbReference type="EMBL" id="KAF6756168.1"/>
    </source>
</evidence>
<gene>
    <name evidence="20" type="ORF">DFP72DRAFT_894770</name>
</gene>
<comment type="subunit">
    <text evidence="4">Monomer.</text>
</comment>
<evidence type="ECO:0000256" key="12">
    <source>
        <dbReference type="ARBA" id="ARBA00034029"/>
    </source>
</evidence>
<evidence type="ECO:0000256" key="14">
    <source>
        <dbReference type="ARBA" id="ARBA00034059"/>
    </source>
</evidence>